<evidence type="ECO:0000256" key="1">
    <source>
        <dbReference type="ARBA" id="ARBA00038178"/>
    </source>
</evidence>
<feature type="domain" description="UDENN" evidence="3">
    <location>
        <begin position="186"/>
        <end position="620"/>
    </location>
</feature>
<feature type="region of interest" description="Disordered" evidence="2">
    <location>
        <begin position="1"/>
        <end position="166"/>
    </location>
</feature>
<feature type="compositionally biased region" description="Low complexity" evidence="2">
    <location>
        <begin position="73"/>
        <end position="82"/>
    </location>
</feature>
<dbReference type="InterPro" id="IPR018307">
    <property type="entry name" value="ABL9/DENND6_dom"/>
</dbReference>
<feature type="compositionally biased region" description="Low complexity" evidence="2">
    <location>
        <begin position="125"/>
        <end position="139"/>
    </location>
</feature>
<dbReference type="PROSITE" id="PS50211">
    <property type="entry name" value="DENN"/>
    <property type="match status" value="1"/>
</dbReference>
<evidence type="ECO:0000313" key="4">
    <source>
        <dbReference type="EMBL" id="TFL01739.1"/>
    </source>
</evidence>
<name>A0A5C3QN96_9AGAR</name>
<dbReference type="GO" id="GO:0005737">
    <property type="term" value="C:cytoplasm"/>
    <property type="evidence" value="ECO:0007669"/>
    <property type="project" value="TreeGrafter"/>
</dbReference>
<dbReference type="PANTHER" id="PTHR31017:SF1">
    <property type="entry name" value="LATE SECRETORY PATHWAY PROTEIN AVL9 HOMOLOG"/>
    <property type="match status" value="1"/>
</dbReference>
<feature type="compositionally biased region" description="Polar residues" evidence="2">
    <location>
        <begin position="104"/>
        <end position="115"/>
    </location>
</feature>
<dbReference type="Proteomes" id="UP000305067">
    <property type="component" value="Unassembled WGS sequence"/>
</dbReference>
<accession>A0A5C3QN96</accession>
<feature type="compositionally biased region" description="Low complexity" evidence="2">
    <location>
        <begin position="27"/>
        <end position="42"/>
    </location>
</feature>
<dbReference type="InterPro" id="IPR037516">
    <property type="entry name" value="Tripartite_DENN"/>
</dbReference>
<feature type="region of interest" description="Disordered" evidence="2">
    <location>
        <begin position="684"/>
        <end position="710"/>
    </location>
</feature>
<evidence type="ECO:0000313" key="5">
    <source>
        <dbReference type="Proteomes" id="UP000305067"/>
    </source>
</evidence>
<dbReference type="InterPro" id="IPR051731">
    <property type="entry name" value="DENND11/AVL9_GEFs"/>
</dbReference>
<protein>
    <submittedName>
        <fullName evidence="4">Transport protein Avl9-domain-containing protein</fullName>
    </submittedName>
</protein>
<feature type="compositionally biased region" description="Polar residues" evidence="2">
    <location>
        <begin position="54"/>
        <end position="72"/>
    </location>
</feature>
<proteinExistence type="inferred from homology"/>
<dbReference type="Pfam" id="PF09794">
    <property type="entry name" value="Avl9"/>
    <property type="match status" value="1"/>
</dbReference>
<dbReference type="AlphaFoldDB" id="A0A5C3QN96"/>
<sequence length="863" mass="93333">MSTSPISPSKPRNFLADSDTDNDSESQRSISLSSPPDSSRNSAAYDAVDLDTEPVSSTPSATYYSYQPSTIPSDSSRTLTSLDSRDTSKYTTSSSGHSFDKTESVTYPVNDSLRSYNVVDPPPASATSTSFSPDTSYARPPSPPALPTYPPTSNDTDSVLSFASTSSRKARPESMLIIPPEGPLVLGVALVDFNHLVGPRIEWSKGEIFDDDEVSKILPFLALPDGAHLTVEDYSYFHLVPSGPKPTTVFGISCNRQIPSTQLLVKEADVTRSTVQKAVVVIASKPLFGPIRDKLGVITQALFLQRDFTSKDILDDFGTSLEISLRTQLTESGLYMGTNLRSLVHLFRQRTLILVKCLMLQKKILFYGHPVESLCTYQYSLVSLFPGLLQTLDDSGSPPLNARATTLTRATSLKTSDNKSMMAFMGQPLDLFGQDSFFQPYLPLQQVDMLKDTRGWLCGTTNSIITHRNETDLVVNIETGALEFRDPALERISALTAADRKWMDDLVRDVNDGYDETDPSRSVSMQFKGSDDYLRSKFEEYISSALASVKYQDFLAKGEGSGVLITGATGGDPSSVEDFNPLWLSEYRRTNAYEVWNAITDPLMFDIVEARHPCNEKPSVVSDIGLRLTEGIQEMKLEQQLAPAREAVSRTIATGSTNFFKAVEGVRGWAAQKAAERAASAAAAESEAAKAEPTAISRSAETANEAPPPLASRFSFLRRTSLAAESSLPTLAHPPAPSPPQSTGPTAAETAKASLSTWGAGIGTFLASRRTASTSSNQPATGSVTNSPLPSTPGSPNSYVNLSPVDDAKTPSKATFGAKDGSEVKPTAVRMRSEDEMTKELPPSLSKRDDDDDYRGAPAGMAM</sequence>
<evidence type="ECO:0000256" key="2">
    <source>
        <dbReference type="SAM" id="MobiDB-lite"/>
    </source>
</evidence>
<organism evidence="4 5">
    <name type="scientific">Pterulicium gracile</name>
    <dbReference type="NCBI Taxonomy" id="1884261"/>
    <lineage>
        <taxon>Eukaryota</taxon>
        <taxon>Fungi</taxon>
        <taxon>Dikarya</taxon>
        <taxon>Basidiomycota</taxon>
        <taxon>Agaricomycotina</taxon>
        <taxon>Agaricomycetes</taxon>
        <taxon>Agaricomycetidae</taxon>
        <taxon>Agaricales</taxon>
        <taxon>Pleurotineae</taxon>
        <taxon>Pterulaceae</taxon>
        <taxon>Pterulicium</taxon>
    </lineage>
</organism>
<feature type="compositionally biased region" description="Polar residues" evidence="2">
    <location>
        <begin position="770"/>
        <end position="801"/>
    </location>
</feature>
<feature type="compositionally biased region" description="Pro residues" evidence="2">
    <location>
        <begin position="732"/>
        <end position="742"/>
    </location>
</feature>
<reference evidence="4 5" key="1">
    <citation type="journal article" date="2019" name="Nat. Ecol. Evol.">
        <title>Megaphylogeny resolves global patterns of mushroom evolution.</title>
        <authorList>
            <person name="Varga T."/>
            <person name="Krizsan K."/>
            <person name="Foldi C."/>
            <person name="Dima B."/>
            <person name="Sanchez-Garcia M."/>
            <person name="Sanchez-Ramirez S."/>
            <person name="Szollosi G.J."/>
            <person name="Szarkandi J.G."/>
            <person name="Papp V."/>
            <person name="Albert L."/>
            <person name="Andreopoulos W."/>
            <person name="Angelini C."/>
            <person name="Antonin V."/>
            <person name="Barry K.W."/>
            <person name="Bougher N.L."/>
            <person name="Buchanan P."/>
            <person name="Buyck B."/>
            <person name="Bense V."/>
            <person name="Catcheside P."/>
            <person name="Chovatia M."/>
            <person name="Cooper J."/>
            <person name="Damon W."/>
            <person name="Desjardin D."/>
            <person name="Finy P."/>
            <person name="Geml J."/>
            <person name="Haridas S."/>
            <person name="Hughes K."/>
            <person name="Justo A."/>
            <person name="Karasinski D."/>
            <person name="Kautmanova I."/>
            <person name="Kiss B."/>
            <person name="Kocsube S."/>
            <person name="Kotiranta H."/>
            <person name="LaButti K.M."/>
            <person name="Lechner B.E."/>
            <person name="Liimatainen K."/>
            <person name="Lipzen A."/>
            <person name="Lukacs Z."/>
            <person name="Mihaltcheva S."/>
            <person name="Morgado L.N."/>
            <person name="Niskanen T."/>
            <person name="Noordeloos M.E."/>
            <person name="Ohm R.A."/>
            <person name="Ortiz-Santana B."/>
            <person name="Ovrebo C."/>
            <person name="Racz N."/>
            <person name="Riley R."/>
            <person name="Savchenko A."/>
            <person name="Shiryaev A."/>
            <person name="Soop K."/>
            <person name="Spirin V."/>
            <person name="Szebenyi C."/>
            <person name="Tomsovsky M."/>
            <person name="Tulloss R.E."/>
            <person name="Uehling J."/>
            <person name="Grigoriev I.V."/>
            <person name="Vagvolgyi C."/>
            <person name="Papp T."/>
            <person name="Martin F.M."/>
            <person name="Miettinen O."/>
            <person name="Hibbett D.S."/>
            <person name="Nagy L.G."/>
        </authorList>
    </citation>
    <scope>NUCLEOTIDE SEQUENCE [LARGE SCALE GENOMIC DNA]</scope>
    <source>
        <strain evidence="4 5">CBS 309.79</strain>
    </source>
</reference>
<comment type="similarity">
    <text evidence="1">Belongs to the AVL9 family.</text>
</comment>
<keyword evidence="5" id="KW-1185">Reference proteome</keyword>
<feature type="compositionally biased region" description="Pro residues" evidence="2">
    <location>
        <begin position="140"/>
        <end position="150"/>
    </location>
</feature>
<feature type="compositionally biased region" description="Polar residues" evidence="2">
    <location>
        <begin position="153"/>
        <end position="166"/>
    </location>
</feature>
<dbReference type="OrthoDB" id="26278at2759"/>
<gene>
    <name evidence="4" type="ORF">BDV98DRAFT_567453</name>
</gene>
<feature type="region of interest" description="Disordered" evidence="2">
    <location>
        <begin position="770"/>
        <end position="863"/>
    </location>
</feature>
<dbReference type="EMBL" id="ML178824">
    <property type="protein sequence ID" value="TFL01739.1"/>
    <property type="molecule type" value="Genomic_DNA"/>
</dbReference>
<dbReference type="PANTHER" id="PTHR31017">
    <property type="entry name" value="LATE SECRETORY PATHWAY PROTEIN AVL9-RELATED"/>
    <property type="match status" value="1"/>
</dbReference>
<evidence type="ECO:0000259" key="3">
    <source>
        <dbReference type="PROSITE" id="PS50211"/>
    </source>
</evidence>
<feature type="region of interest" description="Disordered" evidence="2">
    <location>
        <begin position="728"/>
        <end position="751"/>
    </location>
</feature>